<evidence type="ECO:0000313" key="4">
    <source>
        <dbReference type="Proteomes" id="UP000536773"/>
    </source>
</evidence>
<dbReference type="Gene3D" id="3.40.50.2000">
    <property type="entry name" value="Glycogen Phosphorylase B"/>
    <property type="match status" value="2"/>
</dbReference>
<proteinExistence type="predicted"/>
<reference evidence="3 4" key="1">
    <citation type="submission" date="2020-04" db="EMBL/GenBank/DDBJ databases">
        <authorList>
            <person name="Hitch T.C.A."/>
            <person name="Wylensek D."/>
            <person name="Clavel T."/>
        </authorList>
    </citation>
    <scope>NUCLEOTIDE SEQUENCE [LARGE SCALE GENOMIC DNA]</scope>
    <source>
        <strain evidence="3 4">WCA-386-APC-2A</strain>
    </source>
</reference>
<dbReference type="GO" id="GO:0009244">
    <property type="term" value="P:lipopolysaccharide core region biosynthetic process"/>
    <property type="evidence" value="ECO:0007669"/>
    <property type="project" value="TreeGrafter"/>
</dbReference>
<dbReference type="InterPro" id="IPR051199">
    <property type="entry name" value="LPS_LOS_Heptosyltrfase"/>
</dbReference>
<comment type="caution">
    <text evidence="3">The sequence shown here is derived from an EMBL/GenBank/DDBJ whole genome shotgun (WGS) entry which is preliminary data.</text>
</comment>
<keyword evidence="2 3" id="KW-0808">Transferase</keyword>
<sequence length="349" mass="39343">MINLRNKKIIVTFLMHLGDLILITPFLQVLRRHAQGSDITLVVDEKVADVVRYNPNIDHLVAVDKKGKDNSVRALWRIGRHLHQHHYDILINLHPNERTSFLAAVIHAKQFVGMSHFLVRPLMDRYTRLDRIHLHAADMYINVLAQLGIDDYRSDGLQFFTCKAWDDTATEFYRSQGVHNSDALIGFNIGSAVPQKRWPAKRFAAVADYFAHRGFKCVFFGGPMDEDMVKEATSQMESDPIIATGKFTIGELASAIRCCSLFITNDSGPMHVAVSQGVPLVALYGPSNPKLYGPYTDRAIVLESTNHYEVGKSMKQIIREGNYKGISVIPMSQVIAAGEELLSRYYGKR</sequence>
<dbReference type="SUPFAM" id="SSF53756">
    <property type="entry name" value="UDP-Glycosyltransferase/glycogen phosphorylase"/>
    <property type="match status" value="1"/>
</dbReference>
<evidence type="ECO:0000256" key="1">
    <source>
        <dbReference type="ARBA" id="ARBA00022676"/>
    </source>
</evidence>
<keyword evidence="1" id="KW-0328">Glycosyltransferase</keyword>
<dbReference type="PANTHER" id="PTHR30160">
    <property type="entry name" value="TETRAACYLDISACCHARIDE 4'-KINASE-RELATED"/>
    <property type="match status" value="1"/>
</dbReference>
<dbReference type="EMBL" id="JABBJH010000005">
    <property type="protein sequence ID" value="NMK38806.1"/>
    <property type="molecule type" value="Genomic_DNA"/>
</dbReference>
<dbReference type="GO" id="GO:0005829">
    <property type="term" value="C:cytosol"/>
    <property type="evidence" value="ECO:0007669"/>
    <property type="project" value="TreeGrafter"/>
</dbReference>
<dbReference type="PANTHER" id="PTHR30160:SF1">
    <property type="entry name" value="LIPOPOLYSACCHARIDE 1,2-N-ACETYLGLUCOSAMINETRANSFERASE-RELATED"/>
    <property type="match status" value="1"/>
</dbReference>
<protein>
    <submittedName>
        <fullName evidence="3">Glycosyltransferase family 9 protein</fullName>
    </submittedName>
</protein>
<gene>
    <name evidence="3" type="ORF">HG933_05360</name>
</gene>
<evidence type="ECO:0000256" key="2">
    <source>
        <dbReference type="ARBA" id="ARBA00022679"/>
    </source>
</evidence>
<evidence type="ECO:0000313" key="3">
    <source>
        <dbReference type="EMBL" id="NMK38806.1"/>
    </source>
</evidence>
<dbReference type="RefSeq" id="WP_072981752.1">
    <property type="nucleotide sequence ID" value="NZ_CAMIZF010000009.1"/>
</dbReference>
<name>A0A1M6N338_MEGEL</name>
<dbReference type="AlphaFoldDB" id="A0A1M6N338"/>
<dbReference type="Pfam" id="PF01075">
    <property type="entry name" value="Glyco_transf_9"/>
    <property type="match status" value="1"/>
</dbReference>
<dbReference type="GO" id="GO:0008713">
    <property type="term" value="F:ADP-heptose-lipopolysaccharide heptosyltransferase activity"/>
    <property type="evidence" value="ECO:0007669"/>
    <property type="project" value="TreeGrafter"/>
</dbReference>
<organism evidence="3 4">
    <name type="scientific">Megasphaera elsdenii</name>
    <dbReference type="NCBI Taxonomy" id="907"/>
    <lineage>
        <taxon>Bacteria</taxon>
        <taxon>Bacillati</taxon>
        <taxon>Bacillota</taxon>
        <taxon>Negativicutes</taxon>
        <taxon>Veillonellales</taxon>
        <taxon>Veillonellaceae</taxon>
        <taxon>Megasphaera</taxon>
    </lineage>
</organism>
<accession>A0A1M6N338</accession>
<dbReference type="InterPro" id="IPR002201">
    <property type="entry name" value="Glyco_trans_9"/>
</dbReference>
<dbReference type="CDD" id="cd03789">
    <property type="entry name" value="GT9_LPS_heptosyltransferase"/>
    <property type="match status" value="1"/>
</dbReference>
<dbReference type="Proteomes" id="UP000536773">
    <property type="component" value="Unassembled WGS sequence"/>
</dbReference>